<dbReference type="EMBL" id="QRPK01000031">
    <property type="protein sequence ID" value="RHM10043.1"/>
    <property type="molecule type" value="Genomic_DNA"/>
</dbReference>
<evidence type="ECO:0000259" key="2">
    <source>
        <dbReference type="Pfam" id="PF22725"/>
    </source>
</evidence>
<feature type="domain" description="GFO/IDH/MocA-like oxidoreductase" evidence="2">
    <location>
        <begin position="136"/>
        <end position="245"/>
    </location>
</feature>
<feature type="domain" description="Gfo/Idh/MocA-like oxidoreductase N-terminal" evidence="1">
    <location>
        <begin position="1"/>
        <end position="115"/>
    </location>
</feature>
<evidence type="ECO:0000313" key="4">
    <source>
        <dbReference type="Proteomes" id="UP000284868"/>
    </source>
</evidence>
<dbReference type="Pfam" id="PF22725">
    <property type="entry name" value="GFO_IDH_MocA_C3"/>
    <property type="match status" value="1"/>
</dbReference>
<dbReference type="Gene3D" id="3.30.360.10">
    <property type="entry name" value="Dihydrodipicolinate Reductase, domain 2"/>
    <property type="match status" value="1"/>
</dbReference>
<dbReference type="SUPFAM" id="SSF51735">
    <property type="entry name" value="NAD(P)-binding Rossmann-fold domains"/>
    <property type="match status" value="1"/>
</dbReference>
<evidence type="ECO:0000259" key="1">
    <source>
        <dbReference type="Pfam" id="PF01408"/>
    </source>
</evidence>
<dbReference type="InterPro" id="IPR036291">
    <property type="entry name" value="NAD(P)-bd_dom_sf"/>
</dbReference>
<accession>A0A415PBC4</accession>
<dbReference type="PANTHER" id="PTHR43054:SF1">
    <property type="entry name" value="SCYLLO-INOSITOL 2-DEHYDROGENASE (NADP(+)) IOLU"/>
    <property type="match status" value="1"/>
</dbReference>
<evidence type="ECO:0000313" key="3">
    <source>
        <dbReference type="EMBL" id="RHM10043.1"/>
    </source>
</evidence>
<reference evidence="3 4" key="1">
    <citation type="submission" date="2018-08" db="EMBL/GenBank/DDBJ databases">
        <title>A genome reference for cultivated species of the human gut microbiota.</title>
        <authorList>
            <person name="Zou Y."/>
            <person name="Xue W."/>
            <person name="Luo G."/>
        </authorList>
    </citation>
    <scope>NUCLEOTIDE SEQUENCE [LARGE SCALE GENOMIC DNA]</scope>
    <source>
        <strain evidence="3 4">AF35-6BH</strain>
    </source>
</reference>
<dbReference type="PANTHER" id="PTHR43054">
    <property type="match status" value="1"/>
</dbReference>
<name>A0A415PBC4_9FIRM</name>
<dbReference type="InterPro" id="IPR000683">
    <property type="entry name" value="Gfo/Idh/MocA-like_OxRdtase_N"/>
</dbReference>
<sequence>MNVATIGTGGIVENFLEACKQNDISCLAMYSRVKDHAKALAEKYQVESIYTDLDAMLAREDIDFIYIASPNSLHYSQAKKALRYGKHVICEKPFTSTLAEFDDLLSYATNHHLFLFEAIVTLYMPNYALIKENLAKLGPLRLVQCNFSQYSSRYDALLEGKITNVFNPAFSGGALADIGIYNLHYVIGLFGKPKAMRYYPNMHACGIDTSGVAILEYDGFIATCSCAKDSTSKNISQLQGEKGYLLMESQTSRCSSLKLVVKGEEQELTQPSNPISLYHEVKEFKKIFEAQDHERCQKQLAHSRLVMECYEKLRKDAGIFFEVDQQ</sequence>
<dbReference type="Proteomes" id="UP000284868">
    <property type="component" value="Unassembled WGS sequence"/>
</dbReference>
<comment type="caution">
    <text evidence="3">The sequence shown here is derived from an EMBL/GenBank/DDBJ whole genome shotgun (WGS) entry which is preliminary data.</text>
</comment>
<gene>
    <name evidence="3" type="ORF">DWZ83_06650</name>
</gene>
<dbReference type="Gene3D" id="3.40.50.720">
    <property type="entry name" value="NAD(P)-binding Rossmann-like Domain"/>
    <property type="match status" value="1"/>
</dbReference>
<dbReference type="AlphaFoldDB" id="A0A415PBC4"/>
<dbReference type="RefSeq" id="WP_118365646.1">
    <property type="nucleotide sequence ID" value="NZ_JAKNEM010000030.1"/>
</dbReference>
<dbReference type="InterPro" id="IPR055170">
    <property type="entry name" value="GFO_IDH_MocA-like_dom"/>
</dbReference>
<dbReference type="OrthoDB" id="9783105at2"/>
<keyword evidence="4" id="KW-1185">Reference proteome</keyword>
<dbReference type="SUPFAM" id="SSF55347">
    <property type="entry name" value="Glyceraldehyde-3-phosphate dehydrogenase-like, C-terminal domain"/>
    <property type="match status" value="1"/>
</dbReference>
<proteinExistence type="predicted"/>
<dbReference type="GO" id="GO:0000166">
    <property type="term" value="F:nucleotide binding"/>
    <property type="evidence" value="ECO:0007669"/>
    <property type="project" value="InterPro"/>
</dbReference>
<organism evidence="3 4">
    <name type="scientific">Amedibacillus dolichus</name>
    <dbReference type="NCBI Taxonomy" id="31971"/>
    <lineage>
        <taxon>Bacteria</taxon>
        <taxon>Bacillati</taxon>
        <taxon>Bacillota</taxon>
        <taxon>Erysipelotrichia</taxon>
        <taxon>Erysipelotrichales</taxon>
        <taxon>Erysipelotrichaceae</taxon>
        <taxon>Amedibacillus</taxon>
    </lineage>
</organism>
<protein>
    <submittedName>
        <fullName evidence="3">Gfo/Idh/MocA family oxidoreductase</fullName>
    </submittedName>
</protein>
<dbReference type="Pfam" id="PF01408">
    <property type="entry name" value="GFO_IDH_MocA"/>
    <property type="match status" value="1"/>
</dbReference>